<evidence type="ECO:0000313" key="3">
    <source>
        <dbReference type="Proteomes" id="UP000288052"/>
    </source>
</evidence>
<gene>
    <name evidence="2" type="ORF">D2E22_1055</name>
</gene>
<dbReference type="Proteomes" id="UP000288052">
    <property type="component" value="Unassembled WGS sequence"/>
</dbReference>
<evidence type="ECO:0000313" key="2">
    <source>
        <dbReference type="EMBL" id="RSX48917.1"/>
    </source>
</evidence>
<dbReference type="Pfam" id="PF13384">
    <property type="entry name" value="HTH_23"/>
    <property type="match status" value="1"/>
</dbReference>
<proteinExistence type="predicted"/>
<dbReference type="EMBL" id="QXGI01000003">
    <property type="protein sequence ID" value="RSX48917.1"/>
    <property type="molecule type" value="Genomic_DNA"/>
</dbReference>
<feature type="region of interest" description="Disordered" evidence="1">
    <location>
        <begin position="1"/>
        <end position="33"/>
    </location>
</feature>
<sequence>MFGQPNNYQQPYNNAYNNQYGGQYGNDPYQQQPQVDLGSVADFAAGGGKSFFNADSQPGASVTGVVTAIEVTQYHDFQTKAPGFWKDGRPQKQLHITIQTDLQTDPDDDGLRSIWIKGWGKQMAAYRDARRRNGGKDPRPGDTFTATYIGLGERGDAPQPPKIYRYEIQRGNSPEVAAFGAEPQQPPMQQAAPQQVNLTPQQPAAVSDEQRAQIIALRDQGMAPAHVAAQLGLTEQQVYDAGHR</sequence>
<accession>A0A430F8A0</accession>
<organism evidence="2 3">
    <name type="scientific">Bifidobacterium castoris</name>
    <dbReference type="NCBI Taxonomy" id="2306972"/>
    <lineage>
        <taxon>Bacteria</taxon>
        <taxon>Bacillati</taxon>
        <taxon>Actinomycetota</taxon>
        <taxon>Actinomycetes</taxon>
        <taxon>Bifidobacteriales</taxon>
        <taxon>Bifidobacteriaceae</taxon>
        <taxon>Bifidobacterium</taxon>
    </lineage>
</organism>
<name>A0A430F8A0_9BIFI</name>
<protein>
    <submittedName>
        <fullName evidence="2">Uncharacterized protein</fullName>
    </submittedName>
</protein>
<dbReference type="AlphaFoldDB" id="A0A430F8A0"/>
<evidence type="ECO:0000256" key="1">
    <source>
        <dbReference type="SAM" id="MobiDB-lite"/>
    </source>
</evidence>
<keyword evidence="3" id="KW-1185">Reference proteome</keyword>
<dbReference type="OrthoDB" id="4548637at2"/>
<dbReference type="RefSeq" id="WP_126032059.1">
    <property type="nucleotide sequence ID" value="NZ_QXGI01000003.1"/>
</dbReference>
<comment type="caution">
    <text evidence="2">The sequence shown here is derived from an EMBL/GenBank/DDBJ whole genome shotgun (WGS) entry which is preliminary data.</text>
</comment>
<reference evidence="2 3" key="1">
    <citation type="submission" date="2018-09" db="EMBL/GenBank/DDBJ databases">
        <title>Characterization of the phylogenetic diversity of five novel species belonging to the genus Bifidobacterium.</title>
        <authorList>
            <person name="Lugli G.A."/>
            <person name="Duranti S."/>
            <person name="Milani C."/>
        </authorList>
    </citation>
    <scope>NUCLEOTIDE SEQUENCE [LARGE SCALE GENOMIC DNA]</scope>
    <source>
        <strain evidence="2 3">2020B</strain>
    </source>
</reference>